<evidence type="ECO:0000256" key="9">
    <source>
        <dbReference type="SAM" id="Coils"/>
    </source>
</evidence>
<evidence type="ECO:0000256" key="5">
    <source>
        <dbReference type="ARBA" id="ARBA00022927"/>
    </source>
</evidence>
<evidence type="ECO:0000313" key="11">
    <source>
        <dbReference type="EnsemblPlants" id="QL05p084337:mrna"/>
    </source>
</evidence>
<keyword evidence="3" id="KW-0813">Transport</keyword>
<dbReference type="GO" id="GO:0005543">
    <property type="term" value="F:phospholipid binding"/>
    <property type="evidence" value="ECO:0007669"/>
    <property type="project" value="TreeGrafter"/>
</dbReference>
<reference evidence="11" key="2">
    <citation type="submission" date="2021-01" db="UniProtKB">
        <authorList>
            <consortium name="EnsemblPlants"/>
        </authorList>
    </citation>
    <scope>IDENTIFICATION</scope>
</reference>
<keyword evidence="7" id="KW-0906">Nuclear pore complex</keyword>
<dbReference type="GO" id="GO:0006606">
    <property type="term" value="P:protein import into nucleus"/>
    <property type="evidence" value="ECO:0007669"/>
    <property type="project" value="TreeGrafter"/>
</dbReference>
<organism evidence="11 12">
    <name type="scientific">Quercus lobata</name>
    <name type="common">Valley oak</name>
    <dbReference type="NCBI Taxonomy" id="97700"/>
    <lineage>
        <taxon>Eukaryota</taxon>
        <taxon>Viridiplantae</taxon>
        <taxon>Streptophyta</taxon>
        <taxon>Embryophyta</taxon>
        <taxon>Tracheophyta</taxon>
        <taxon>Spermatophyta</taxon>
        <taxon>Magnoliopsida</taxon>
        <taxon>eudicotyledons</taxon>
        <taxon>Gunneridae</taxon>
        <taxon>Pentapetalae</taxon>
        <taxon>rosids</taxon>
        <taxon>fabids</taxon>
        <taxon>Fagales</taxon>
        <taxon>Fagaceae</taxon>
        <taxon>Quercus</taxon>
    </lineage>
</organism>
<accession>A0A7N2LUL3</accession>
<dbReference type="EMBL" id="LRBV02000005">
    <property type="status" value="NOT_ANNOTATED_CDS"/>
    <property type="molecule type" value="Genomic_DNA"/>
</dbReference>
<evidence type="ECO:0000256" key="7">
    <source>
        <dbReference type="ARBA" id="ARBA00023132"/>
    </source>
</evidence>
<dbReference type="GO" id="GO:0044613">
    <property type="term" value="C:nuclear pore central transport channel"/>
    <property type="evidence" value="ECO:0007669"/>
    <property type="project" value="TreeGrafter"/>
</dbReference>
<keyword evidence="6" id="KW-0811">Translocation</keyword>
<evidence type="ECO:0000256" key="4">
    <source>
        <dbReference type="ARBA" id="ARBA00022816"/>
    </source>
</evidence>
<comment type="similarity">
    <text evidence="2">Belongs to the nucleoporin NSP1/NUP62 family.</text>
</comment>
<name>A0A7N2LUL3_QUELO</name>
<dbReference type="InterPro" id="IPR007758">
    <property type="entry name" value="Nucleoporin_NSP1_C"/>
</dbReference>
<dbReference type="EnsemblPlants" id="QL05p084337:mrna">
    <property type="protein sequence ID" value="QL05p084337:mrna"/>
    <property type="gene ID" value="QL05p084337"/>
</dbReference>
<evidence type="ECO:0000256" key="1">
    <source>
        <dbReference type="ARBA" id="ARBA00004567"/>
    </source>
</evidence>
<dbReference type="Gene3D" id="1.20.5.170">
    <property type="match status" value="1"/>
</dbReference>
<evidence type="ECO:0000256" key="3">
    <source>
        <dbReference type="ARBA" id="ARBA00022448"/>
    </source>
</evidence>
<feature type="coiled-coil region" evidence="9">
    <location>
        <begin position="197"/>
        <end position="227"/>
    </location>
</feature>
<evidence type="ECO:0000256" key="2">
    <source>
        <dbReference type="ARBA" id="ARBA00005911"/>
    </source>
</evidence>
<dbReference type="Proteomes" id="UP000594261">
    <property type="component" value="Chromosome 5"/>
</dbReference>
<comment type="subcellular location">
    <subcellularLocation>
        <location evidence="1">Nucleus</location>
        <location evidence="1">Nuclear pore complex</location>
    </subcellularLocation>
</comment>
<protein>
    <recommendedName>
        <fullName evidence="10">Nucleoporin NSP1-like C-terminal domain-containing protein</fullName>
    </recommendedName>
</protein>
<dbReference type="GO" id="GO:0006405">
    <property type="term" value="P:RNA export from nucleus"/>
    <property type="evidence" value="ECO:0007669"/>
    <property type="project" value="TreeGrafter"/>
</dbReference>
<dbReference type="Gramene" id="QL05p084337:mrna">
    <property type="protein sequence ID" value="QL05p084337:mrna"/>
    <property type="gene ID" value="QL05p084337"/>
</dbReference>
<feature type="domain" description="Nucleoporin NSP1-like C-terminal" evidence="10">
    <location>
        <begin position="165"/>
        <end position="231"/>
    </location>
</feature>
<sequence length="334" mass="38149">MSFVLELIVFKTHHLLLHKFDENFAIDFSVMDLVQHLRTLKSMLTMLLSRIHSCVLMGRSGLCFTSGSFEVSLLLNGTDEADKISILLTFQDKIGGKTRLMCIGRGLGKEVGMAIFLVPKICMRKGRSLDHLVLLLQELTFLFQQKDLSSASPTIYASLRTHYIWNAELQERTGNFRKQANAIAEWDRRILQNRGVLLRLEIEVAKVVETQSNLERQLELVETHQQELLQINYNNHRVAVELVTYLDSCKGVSRVLGSAYQIGSSRTWELCIERRNCHYRTSPIGYWGKSSTVGWYKCSSCRDPSVSRMLHTCATLATYQSRDPIARLLCMHTS</sequence>
<keyword evidence="9" id="KW-0175">Coiled coil</keyword>
<keyword evidence="12" id="KW-1185">Reference proteome</keyword>
<evidence type="ECO:0000259" key="10">
    <source>
        <dbReference type="Pfam" id="PF05064"/>
    </source>
</evidence>
<evidence type="ECO:0000256" key="6">
    <source>
        <dbReference type="ARBA" id="ARBA00023010"/>
    </source>
</evidence>
<dbReference type="InterPro" id="IPR026010">
    <property type="entry name" value="NSP1/NUP62"/>
</dbReference>
<dbReference type="GO" id="GO:0051028">
    <property type="term" value="P:mRNA transport"/>
    <property type="evidence" value="ECO:0007669"/>
    <property type="project" value="UniProtKB-KW"/>
</dbReference>
<dbReference type="PANTHER" id="PTHR12084">
    <property type="entry name" value="NUCLEAR PORE GLYCOPROTEIN P62-RELATED"/>
    <property type="match status" value="1"/>
</dbReference>
<dbReference type="InParanoid" id="A0A7N2LUL3"/>
<dbReference type="GO" id="GO:0017056">
    <property type="term" value="F:structural constituent of nuclear pore"/>
    <property type="evidence" value="ECO:0007669"/>
    <property type="project" value="InterPro"/>
</dbReference>
<evidence type="ECO:0000256" key="8">
    <source>
        <dbReference type="ARBA" id="ARBA00023242"/>
    </source>
</evidence>
<dbReference type="Pfam" id="PF05064">
    <property type="entry name" value="Nsp1_C"/>
    <property type="match status" value="1"/>
</dbReference>
<dbReference type="PANTHER" id="PTHR12084:SF0">
    <property type="entry name" value="NUCLEAR PORE GLYCOPROTEIN P62"/>
    <property type="match status" value="1"/>
</dbReference>
<keyword evidence="4" id="KW-0509">mRNA transport</keyword>
<keyword evidence="8" id="KW-0539">Nucleus</keyword>
<keyword evidence="5" id="KW-0653">Protein transport</keyword>
<proteinExistence type="inferred from homology"/>
<evidence type="ECO:0000313" key="12">
    <source>
        <dbReference type="Proteomes" id="UP000594261"/>
    </source>
</evidence>
<dbReference type="AlphaFoldDB" id="A0A7N2LUL3"/>
<reference evidence="11 12" key="1">
    <citation type="journal article" date="2016" name="G3 (Bethesda)">
        <title>First Draft Assembly and Annotation of the Genome of a California Endemic Oak Quercus lobata Nee (Fagaceae).</title>
        <authorList>
            <person name="Sork V.L."/>
            <person name="Fitz-Gibbon S.T."/>
            <person name="Puiu D."/>
            <person name="Crepeau M."/>
            <person name="Gugger P.F."/>
            <person name="Sherman R."/>
            <person name="Stevens K."/>
            <person name="Langley C.H."/>
            <person name="Pellegrini M."/>
            <person name="Salzberg S.L."/>
        </authorList>
    </citation>
    <scope>NUCLEOTIDE SEQUENCE [LARGE SCALE GENOMIC DNA]</scope>
    <source>
        <strain evidence="11 12">cv. SW786</strain>
    </source>
</reference>